<evidence type="ECO:0000256" key="2">
    <source>
        <dbReference type="ARBA" id="ARBA00023015"/>
    </source>
</evidence>
<dbReference type="PATRIC" id="fig|1560201.3.peg.2663"/>
<evidence type="ECO:0000256" key="1">
    <source>
        <dbReference type="ARBA" id="ARBA00009437"/>
    </source>
</evidence>
<dbReference type="PANTHER" id="PTHR30346:SF26">
    <property type="entry name" value="HYDROGEN PEROXIDE-INDUCIBLE GENES ACTIVATOR"/>
    <property type="match status" value="1"/>
</dbReference>
<comment type="similarity">
    <text evidence="1">Belongs to the LysR transcriptional regulatory family.</text>
</comment>
<dbReference type="InterPro" id="IPR005119">
    <property type="entry name" value="LysR_subst-bd"/>
</dbReference>
<evidence type="ECO:0000259" key="6">
    <source>
        <dbReference type="PROSITE" id="PS50931"/>
    </source>
</evidence>
<organism evidence="8 9">
    <name type="scientific">Winslowiella iniecta</name>
    <dbReference type="NCBI Taxonomy" id="1560201"/>
    <lineage>
        <taxon>Bacteria</taxon>
        <taxon>Pseudomonadati</taxon>
        <taxon>Pseudomonadota</taxon>
        <taxon>Gammaproteobacteria</taxon>
        <taxon>Enterobacterales</taxon>
        <taxon>Erwiniaceae</taxon>
        <taxon>Winslowiella</taxon>
    </lineage>
</organism>
<dbReference type="Proteomes" id="UP000037088">
    <property type="component" value="Unassembled WGS sequence"/>
</dbReference>
<dbReference type="EMBL" id="JRXE01000016">
    <property type="protein sequence ID" value="KOC89378.1"/>
    <property type="molecule type" value="Genomic_DNA"/>
</dbReference>
<dbReference type="Pfam" id="PF00126">
    <property type="entry name" value="HTH_1"/>
    <property type="match status" value="1"/>
</dbReference>
<dbReference type="EMBL" id="JRXF01000014">
    <property type="protein sequence ID" value="KOC93396.1"/>
    <property type="molecule type" value="Genomic_DNA"/>
</dbReference>
<dbReference type="Proteomes" id="UP000036851">
    <property type="component" value="Unassembled WGS sequence"/>
</dbReference>
<accession>A0A0L7TDT8</accession>
<evidence type="ECO:0000256" key="5">
    <source>
        <dbReference type="ARBA" id="ARBA00023163"/>
    </source>
</evidence>
<dbReference type="Gene3D" id="3.40.190.10">
    <property type="entry name" value="Periplasmic binding protein-like II"/>
    <property type="match status" value="2"/>
</dbReference>
<name>A0A0L7TDT8_9GAMM</name>
<dbReference type="PANTHER" id="PTHR30346">
    <property type="entry name" value="TRANSCRIPTIONAL DUAL REGULATOR HCAR-RELATED"/>
    <property type="match status" value="1"/>
</dbReference>
<evidence type="ECO:0000313" key="7">
    <source>
        <dbReference type="EMBL" id="KOC89378.1"/>
    </source>
</evidence>
<evidence type="ECO:0000256" key="3">
    <source>
        <dbReference type="ARBA" id="ARBA00023125"/>
    </source>
</evidence>
<dbReference type="GO" id="GO:0032993">
    <property type="term" value="C:protein-DNA complex"/>
    <property type="evidence" value="ECO:0007669"/>
    <property type="project" value="TreeGrafter"/>
</dbReference>
<evidence type="ECO:0000256" key="4">
    <source>
        <dbReference type="ARBA" id="ARBA00023159"/>
    </source>
</evidence>
<dbReference type="InterPro" id="IPR036388">
    <property type="entry name" value="WH-like_DNA-bd_sf"/>
</dbReference>
<dbReference type="InterPro" id="IPR000847">
    <property type="entry name" value="LysR_HTH_N"/>
</dbReference>
<gene>
    <name evidence="7" type="ORF">NG42_12475</name>
    <name evidence="8" type="ORF">NG43_10140</name>
</gene>
<dbReference type="Gene3D" id="1.10.10.10">
    <property type="entry name" value="Winged helix-like DNA-binding domain superfamily/Winged helix DNA-binding domain"/>
    <property type="match status" value="1"/>
</dbReference>
<comment type="caution">
    <text evidence="8">The sequence shown here is derived from an EMBL/GenBank/DDBJ whole genome shotgun (WGS) entry which is preliminary data.</text>
</comment>
<sequence length="297" mass="32440">MDIRLLQAFVMLAETKNYREAAHKLFITQPTLTKKIQMLENELGVNLFLRGRHGAQLTHAGMQLVDKAQEAVCGVREFRQLALNVARGKTGNLAIGFGLSGIKVAPELVAHFRRSWPEITVSLEDMPSAVQVDALLSGRLQLAFMRLPVEPPLTGIALKAESLVLAVPQKEKDLINAQLNAPGHYQAFAGLPLLQLSADRGPGLNRQIARFMRFNQVEPQVVQQANDIQTLIAMVAAGIGSAIVPESAVYIAPSGIEMIPLYGPYSGWDVGIIWNSAHQDRIRDLFISLVKNGGVVP</sequence>
<keyword evidence="3" id="KW-0238">DNA-binding</keyword>
<feature type="domain" description="HTH lysR-type" evidence="6">
    <location>
        <begin position="1"/>
        <end position="58"/>
    </location>
</feature>
<proteinExistence type="inferred from homology"/>
<keyword evidence="5" id="KW-0804">Transcription</keyword>
<evidence type="ECO:0000313" key="10">
    <source>
        <dbReference type="Proteomes" id="UP000037088"/>
    </source>
</evidence>
<keyword evidence="4" id="KW-0010">Activator</keyword>
<dbReference type="PROSITE" id="PS50931">
    <property type="entry name" value="HTH_LYSR"/>
    <property type="match status" value="1"/>
</dbReference>
<dbReference type="SUPFAM" id="SSF46785">
    <property type="entry name" value="Winged helix' DNA-binding domain"/>
    <property type="match status" value="1"/>
</dbReference>
<reference evidence="9 10" key="1">
    <citation type="journal article" date="2015" name="Int. J. Syst. Evol. Microbiol.">
        <title>Erwinia iniecta sp. nov., isolated from Russian wheat aphids (Diuraphis noxia).</title>
        <authorList>
            <person name="Campillo T."/>
            <person name="Luna E."/>
            <person name="Portier P."/>
            <person name="Fischer-Le Saux M."/>
            <person name="Lapitan N."/>
            <person name="Tisserat N.A."/>
            <person name="Leach J.E."/>
        </authorList>
    </citation>
    <scope>NUCLEOTIDE SEQUENCE [LARGE SCALE GENOMIC DNA]</scope>
    <source>
        <strain evidence="7 10">B120</strain>
        <strain evidence="8 9">B149</strain>
    </source>
</reference>
<keyword evidence="10" id="KW-1185">Reference proteome</keyword>
<evidence type="ECO:0000313" key="8">
    <source>
        <dbReference type="EMBL" id="KOC93396.1"/>
    </source>
</evidence>
<dbReference type="GO" id="GO:0003700">
    <property type="term" value="F:DNA-binding transcription factor activity"/>
    <property type="evidence" value="ECO:0007669"/>
    <property type="project" value="InterPro"/>
</dbReference>
<evidence type="ECO:0000313" key="9">
    <source>
        <dbReference type="Proteomes" id="UP000036851"/>
    </source>
</evidence>
<dbReference type="PRINTS" id="PR00039">
    <property type="entry name" value="HTHLYSR"/>
</dbReference>
<dbReference type="GO" id="GO:0003677">
    <property type="term" value="F:DNA binding"/>
    <property type="evidence" value="ECO:0007669"/>
    <property type="project" value="UniProtKB-KW"/>
</dbReference>
<dbReference type="AlphaFoldDB" id="A0A0L7TDT8"/>
<dbReference type="Pfam" id="PF03466">
    <property type="entry name" value="LysR_substrate"/>
    <property type="match status" value="1"/>
</dbReference>
<protein>
    <recommendedName>
        <fullName evidence="6">HTH lysR-type domain-containing protein</fullName>
    </recommendedName>
</protein>
<dbReference type="RefSeq" id="WP_052899766.1">
    <property type="nucleotide sequence ID" value="NZ_JRXE01000016.1"/>
</dbReference>
<dbReference type="STRING" id="1560201.NG42_12475"/>
<dbReference type="FunFam" id="1.10.10.10:FF:000001">
    <property type="entry name" value="LysR family transcriptional regulator"/>
    <property type="match status" value="1"/>
</dbReference>
<dbReference type="OrthoDB" id="9067838at2"/>
<keyword evidence="2" id="KW-0805">Transcription regulation</keyword>
<dbReference type="InterPro" id="IPR036390">
    <property type="entry name" value="WH_DNA-bd_sf"/>
</dbReference>
<dbReference type="SUPFAM" id="SSF53850">
    <property type="entry name" value="Periplasmic binding protein-like II"/>
    <property type="match status" value="1"/>
</dbReference>
<dbReference type="CDD" id="cd08414">
    <property type="entry name" value="PBP2_LTTR_aromatics_like"/>
    <property type="match status" value="1"/>
</dbReference>